<dbReference type="Pfam" id="PF16989">
    <property type="entry name" value="T6SS_VasJ"/>
    <property type="match status" value="1"/>
</dbReference>
<evidence type="ECO:0000313" key="2">
    <source>
        <dbReference type="EMBL" id="HEN41760.1"/>
    </source>
</evidence>
<dbReference type="InterPro" id="IPR017739">
    <property type="entry name" value="T6SS-assoc_VCA0119"/>
</dbReference>
<gene>
    <name evidence="2" type="primary">tssA</name>
    <name evidence="2" type="ORF">ENQ87_05175</name>
</gene>
<dbReference type="InterPro" id="IPR038225">
    <property type="entry name" value="TagF_sf"/>
</dbReference>
<proteinExistence type="predicted"/>
<feature type="domain" description="ImpA N-terminal" evidence="1">
    <location>
        <begin position="278"/>
        <end position="387"/>
    </location>
</feature>
<dbReference type="EMBL" id="DSOV01000018">
    <property type="protein sequence ID" value="HEN41760.1"/>
    <property type="molecule type" value="Genomic_DNA"/>
</dbReference>
<organism evidence="2">
    <name type="scientific">Geobacter metallireducens</name>
    <dbReference type="NCBI Taxonomy" id="28232"/>
    <lineage>
        <taxon>Bacteria</taxon>
        <taxon>Pseudomonadati</taxon>
        <taxon>Thermodesulfobacteriota</taxon>
        <taxon>Desulfuromonadia</taxon>
        <taxon>Geobacterales</taxon>
        <taxon>Geobacteraceae</taxon>
        <taxon>Geobacter</taxon>
    </lineage>
</organism>
<protein>
    <submittedName>
        <fullName evidence="2">Type VI secretion system protein TssA</fullName>
    </submittedName>
</protein>
<dbReference type="InterPro" id="IPR017748">
    <property type="entry name" value="TagF"/>
</dbReference>
<accession>A0A831UBU3</accession>
<dbReference type="NCBIfam" id="TIGR03362">
    <property type="entry name" value="VI_chp_7"/>
    <property type="match status" value="1"/>
</dbReference>
<sequence>MLGTPDTTTTWRWSAFGKHPAAADYFRLGHSSPFVDGLTKWVESGYRLLAERSDTPPPFCSWRFWARGFGRESLVLGVVRVSSDSLGRPYPLLIMGSGPLEGWEGQWDLLPFAGEKSWCRIEYLATHTFGDLRKLEEGLQGLRSPEVDWEELAERRRGLNRLGSSRDPFASFLDIPRLEGVAAERGGKDEFSVRLDRGPVNDKITLVSLWHLLVKGAAKGVPNVLFMGGTLERSFLASYRRALAPGDFLHLWSASDAGGWHNSIGTEYAMDIATLGKEPVRPDQPVGEDVRYDPLFDTLQAEVDKLTSPAVAGTIDWEKVVRLSADILATRSKDLLAAGYLAVGLVQTRGGDGLALGLKVWCDLLERFWSDLYPTRMRGRQRSVEWWLDRTEIALRRQGDRTLSAEQQGIVLKTLAAIDRFLGEHLEDAPSLNRLRELVMDLAPEAGGEPPPEPVAPSLTASEAPAADLFTPPRQAASPSAESCRETIAAGSPLQALEAGLRQVGEAAGALLQQDPASPVPYRLSRLAAWGQVTEPPPAANGRTRISPPERQVLTLLQELASHGDGEALLKAAEARLPQFIFWLDLNRLSAEALSRLGDRFAGAREAVRAETAALLQRLPGLEELAFADGTPFADQETRQWLWGLMPREASADFSAAAESDGRAEAIAREVAEGQALIRSGRLLEAVERFQKQLGNGASRKEKLRWRLALAQLLVNTNRAKLALPHLEQVMADIGAFGLEEYDPALALQGLKLAWVGFDSQSEPRFKEKAAEALHRIARLDPVEMVRLAKG</sequence>
<dbReference type="Pfam" id="PF09867">
    <property type="entry name" value="TagF_N"/>
    <property type="match status" value="1"/>
</dbReference>
<name>A0A831UBU3_GEOME</name>
<comment type="caution">
    <text evidence="2">The sequence shown here is derived from an EMBL/GenBank/DDBJ whole genome shotgun (WGS) entry which is preliminary data.</text>
</comment>
<evidence type="ECO:0000259" key="1">
    <source>
        <dbReference type="Pfam" id="PF06812"/>
    </source>
</evidence>
<reference evidence="2" key="1">
    <citation type="journal article" date="2020" name="mSystems">
        <title>Genome- and Community-Level Interaction Insights into Carbon Utilization and Element Cycling Functions of Hydrothermarchaeota in Hydrothermal Sediment.</title>
        <authorList>
            <person name="Zhou Z."/>
            <person name="Liu Y."/>
            <person name="Xu W."/>
            <person name="Pan J."/>
            <person name="Luo Z.H."/>
            <person name="Li M."/>
        </authorList>
    </citation>
    <scope>NUCLEOTIDE SEQUENCE [LARGE SCALE GENOMIC DNA]</scope>
    <source>
        <strain evidence="2">SpSt-349</strain>
    </source>
</reference>
<dbReference type="PANTHER" id="PTHR37024:SF3">
    <property type="entry name" value="TYPE VI SECRETION SYSTEM PROTEIN TSSA"/>
    <property type="match status" value="1"/>
</dbReference>
<dbReference type="NCBIfam" id="TIGR03373">
    <property type="entry name" value="VI_minor_4"/>
    <property type="match status" value="1"/>
</dbReference>
<dbReference type="Pfam" id="PF06812">
    <property type="entry name" value="ImpA_N"/>
    <property type="match status" value="1"/>
</dbReference>
<dbReference type="PANTHER" id="PTHR37024">
    <property type="entry name" value="TYPE VI SECRETION SYSTEM DUF2094 AND IMPA-RELATED DOMAIN PROTEIN"/>
    <property type="match status" value="1"/>
</dbReference>
<dbReference type="AlphaFoldDB" id="A0A831UBU3"/>
<dbReference type="InterPro" id="IPR010657">
    <property type="entry name" value="ImpA_N"/>
</dbReference>
<dbReference type="Gene3D" id="3.40.1730.10">
    <property type="entry name" value="pa0076 domain"/>
    <property type="match status" value="1"/>
</dbReference>